<dbReference type="GO" id="GO:0000781">
    <property type="term" value="C:chromosome, telomeric region"/>
    <property type="evidence" value="ECO:0007669"/>
    <property type="project" value="UniProtKB-SubCell"/>
</dbReference>
<accession>A0A0R3SCB3</accession>
<dbReference type="GO" id="GO:0070034">
    <property type="term" value="F:telomerase RNA binding"/>
    <property type="evidence" value="ECO:0007669"/>
    <property type="project" value="TreeGrafter"/>
</dbReference>
<comment type="subcellular location">
    <subcellularLocation>
        <location evidence="1">Nucleus</location>
    </subcellularLocation>
    <subcellularLocation>
        <location evidence="1">Chromosome</location>
        <location evidence="1">Telomere</location>
    </subcellularLocation>
</comment>
<evidence type="ECO:0000256" key="1">
    <source>
        <dbReference type="RuleBase" id="RU365061"/>
    </source>
</evidence>
<keyword evidence="1" id="KW-0548">Nucleotidyltransferase</keyword>
<keyword evidence="1" id="KW-0158">Chromosome</keyword>
<evidence type="ECO:0000313" key="5">
    <source>
        <dbReference type="WBParaSite" id="HDID_0000219701-mRNA-1"/>
    </source>
</evidence>
<sequence>MLRTIPGTVRNNLNQGSLLNRRNRLTAKLDVKAVFRKILQPTRFKLSELFDEPVIGESLNQIITSSRKWRRYIDQITGPRNDQGSLDHSTLLQSVFRCVYCHKRNGAVRYYSIEKWKAIQAEQKDGFISQGILKECPAELIKERCLPVCRSHLILKNNGKLRLISIPAAFNNRFKQPGGLVEFIHSLHDQVPFIFRPSLPDVSISFKALTNFRSLIPNKQTFFLGRIDIADCFNNIDHKLLLKAFKKAVSKAEQFSSVSFSRDHVISELSYFLNNYIIQFAGRCYQQTRGIPQGSCISTDLSNLFLAFVDRSSSLKDYFWDAEKRISSDANVPKAAILRFHDDYLLLATTKRQLLDIKDGLINSKLFSKLVGLESVEWLGLEITPQLDLLIPQVNISK</sequence>
<keyword evidence="1" id="KW-0539">Nucleus</keyword>
<dbReference type="OrthoDB" id="6249493at2759"/>
<reference evidence="3 4" key="2">
    <citation type="submission" date="2018-11" db="EMBL/GenBank/DDBJ databases">
        <authorList>
            <consortium name="Pathogen Informatics"/>
        </authorList>
    </citation>
    <scope>NUCLEOTIDE SEQUENCE [LARGE SCALE GENOMIC DNA]</scope>
</reference>
<name>A0A0R3SCB3_HYMDI</name>
<reference evidence="5" key="1">
    <citation type="submission" date="2017-02" db="UniProtKB">
        <authorList>
            <consortium name="WormBaseParasite"/>
        </authorList>
    </citation>
    <scope>IDENTIFICATION</scope>
</reference>
<keyword evidence="1" id="KW-0460">Magnesium</keyword>
<dbReference type="GO" id="GO:0042162">
    <property type="term" value="F:telomeric DNA binding"/>
    <property type="evidence" value="ECO:0007669"/>
    <property type="project" value="TreeGrafter"/>
</dbReference>
<keyword evidence="1" id="KW-0695">RNA-directed DNA polymerase</keyword>
<dbReference type="WBParaSite" id="HDID_0000219701-mRNA-1">
    <property type="protein sequence ID" value="HDID_0000219701-mRNA-1"/>
    <property type="gene ID" value="HDID_0000219701"/>
</dbReference>
<dbReference type="SUPFAM" id="SSF56672">
    <property type="entry name" value="DNA/RNA polymerases"/>
    <property type="match status" value="1"/>
</dbReference>
<protein>
    <recommendedName>
        <fullName evidence="1">Telomerase reverse transcriptase</fullName>
        <ecNumber evidence="1">2.7.7.49</ecNumber>
    </recommendedName>
    <alternativeName>
        <fullName evidence="1">Telomerase catalytic subunit</fullName>
    </alternativeName>
</protein>
<comment type="function">
    <text evidence="1">Telomerase is a ribonucleoprotein enzyme essential for the replication of chromosome termini in most eukaryotes. It elongates telomeres. It is a reverse transcriptase that adds simple sequence repeats to chromosome ends by copying a template sequence within the RNA component of the enzyme.</text>
</comment>
<evidence type="ECO:0000313" key="3">
    <source>
        <dbReference type="EMBL" id="VDL19659.1"/>
    </source>
</evidence>
<feature type="domain" description="Reverse transcriptase" evidence="2">
    <location>
        <begin position="1"/>
        <end position="398"/>
    </location>
</feature>
<dbReference type="GO" id="GO:0003720">
    <property type="term" value="F:telomerase activity"/>
    <property type="evidence" value="ECO:0007669"/>
    <property type="project" value="InterPro"/>
</dbReference>
<dbReference type="EMBL" id="UYSG01000509">
    <property type="protein sequence ID" value="VDL19659.1"/>
    <property type="molecule type" value="Genomic_DNA"/>
</dbReference>
<keyword evidence="1" id="KW-0808">Transferase</keyword>
<keyword evidence="1" id="KW-0479">Metal-binding</keyword>
<dbReference type="Pfam" id="PF00078">
    <property type="entry name" value="RVT_1"/>
    <property type="match status" value="1"/>
</dbReference>
<proteinExistence type="inferred from homology"/>
<evidence type="ECO:0000259" key="2">
    <source>
        <dbReference type="PROSITE" id="PS50878"/>
    </source>
</evidence>
<dbReference type="InterPro" id="IPR003545">
    <property type="entry name" value="Telomerase_RT"/>
</dbReference>
<dbReference type="PANTHER" id="PTHR12066">
    <property type="entry name" value="TELOMERASE REVERSE TRANSCRIPTASE"/>
    <property type="match status" value="1"/>
</dbReference>
<dbReference type="Proteomes" id="UP000274504">
    <property type="component" value="Unassembled WGS sequence"/>
</dbReference>
<comment type="similarity">
    <text evidence="1">Belongs to the reverse transcriptase family. Telomerase subfamily.</text>
</comment>
<evidence type="ECO:0000313" key="4">
    <source>
        <dbReference type="Proteomes" id="UP000274504"/>
    </source>
</evidence>
<dbReference type="GO" id="GO:0007004">
    <property type="term" value="P:telomere maintenance via telomerase"/>
    <property type="evidence" value="ECO:0007669"/>
    <property type="project" value="TreeGrafter"/>
</dbReference>
<comment type="catalytic activity">
    <reaction evidence="1">
        <text>DNA(n) + a 2'-deoxyribonucleoside 5'-triphosphate = DNA(n+1) + diphosphate</text>
        <dbReference type="Rhea" id="RHEA:22508"/>
        <dbReference type="Rhea" id="RHEA-COMP:17339"/>
        <dbReference type="Rhea" id="RHEA-COMP:17340"/>
        <dbReference type="ChEBI" id="CHEBI:33019"/>
        <dbReference type="ChEBI" id="CHEBI:61560"/>
        <dbReference type="ChEBI" id="CHEBI:173112"/>
        <dbReference type="EC" id="2.7.7.49"/>
    </reaction>
</comment>
<dbReference type="InterPro" id="IPR000477">
    <property type="entry name" value="RT_dom"/>
</dbReference>
<dbReference type="PANTHER" id="PTHR12066:SF0">
    <property type="entry name" value="TELOMERASE REVERSE TRANSCRIPTASE"/>
    <property type="match status" value="1"/>
</dbReference>
<keyword evidence="1" id="KW-0779">Telomere</keyword>
<dbReference type="GO" id="GO:0046872">
    <property type="term" value="F:metal ion binding"/>
    <property type="evidence" value="ECO:0007669"/>
    <property type="project" value="UniProtKB-KW"/>
</dbReference>
<dbReference type="STRING" id="6216.A0A0R3SCB3"/>
<dbReference type="AlphaFoldDB" id="A0A0R3SCB3"/>
<organism evidence="5">
    <name type="scientific">Hymenolepis diminuta</name>
    <name type="common">Rat tapeworm</name>
    <dbReference type="NCBI Taxonomy" id="6216"/>
    <lineage>
        <taxon>Eukaryota</taxon>
        <taxon>Metazoa</taxon>
        <taxon>Spiralia</taxon>
        <taxon>Lophotrochozoa</taxon>
        <taxon>Platyhelminthes</taxon>
        <taxon>Cestoda</taxon>
        <taxon>Eucestoda</taxon>
        <taxon>Cyclophyllidea</taxon>
        <taxon>Hymenolepididae</taxon>
        <taxon>Hymenolepis</taxon>
    </lineage>
</organism>
<gene>
    <name evidence="3" type="ORF">HDID_LOCUS2198</name>
</gene>
<dbReference type="EC" id="2.7.7.49" evidence="1"/>
<dbReference type="PROSITE" id="PS50878">
    <property type="entry name" value="RT_POL"/>
    <property type="match status" value="1"/>
</dbReference>
<dbReference type="InterPro" id="IPR043502">
    <property type="entry name" value="DNA/RNA_pol_sf"/>
</dbReference>
<dbReference type="GO" id="GO:0000333">
    <property type="term" value="C:telomerase catalytic core complex"/>
    <property type="evidence" value="ECO:0007669"/>
    <property type="project" value="TreeGrafter"/>
</dbReference>